<keyword evidence="3 7" id="KW-0812">Transmembrane</keyword>
<evidence type="ECO:0000256" key="2">
    <source>
        <dbReference type="ARBA" id="ARBA00007620"/>
    </source>
</evidence>
<dbReference type="PANTHER" id="PTHR48230:SF1">
    <property type="entry name" value="LIPID DESATURASE DOMAIN-CONTAINING PROTEIN"/>
    <property type="match status" value="1"/>
</dbReference>
<evidence type="ECO:0000313" key="10">
    <source>
        <dbReference type="Proteomes" id="UP001328107"/>
    </source>
</evidence>
<feature type="domain" description="Lipid desaturase" evidence="8">
    <location>
        <begin position="95"/>
        <end position="270"/>
    </location>
</feature>
<sequence>QMTSVEEYDANEAMPEDDPNGNTNAAPGPNRWGKSHAGAQELQKMYGELKWKRRSEVFGISAAIISFIVQGTILVSGLGSDVWWHPFLSLFLGALVADFISGLVHWAADTWGSVEGVIGKGFIRSFREHHVDPVAITRHDFIECNGDNFLVTVPFMVTAIYLQLTGNEDTVREWRPHTWFLFSLGIYVAMTNQIHKWSHTWSALPGWVEFLQRTHIILPRWHHKKHHISPHACNYCITIGFMNYPLELINFWTFLESIITKLTGSIPRSDDMKWAEKTVHSE</sequence>
<feature type="transmembrane region" description="Helical" evidence="7">
    <location>
        <begin position="57"/>
        <end position="77"/>
    </location>
</feature>
<feature type="non-terminal residue" evidence="9">
    <location>
        <position position="1"/>
    </location>
</feature>
<comment type="subcellular location">
    <subcellularLocation>
        <location evidence="1">Membrane</location>
        <topology evidence="1">Multi-pass membrane protein</topology>
    </subcellularLocation>
</comment>
<evidence type="ECO:0000256" key="1">
    <source>
        <dbReference type="ARBA" id="ARBA00004141"/>
    </source>
</evidence>
<keyword evidence="5 7" id="KW-0472">Membrane</keyword>
<feature type="compositionally biased region" description="Low complexity" evidence="6">
    <location>
        <begin position="20"/>
        <end position="30"/>
    </location>
</feature>
<comment type="caution">
    <text evidence="9">The sequence shown here is derived from an EMBL/GenBank/DDBJ whole genome shotgun (WGS) entry which is preliminary data.</text>
</comment>
<evidence type="ECO:0000256" key="3">
    <source>
        <dbReference type="ARBA" id="ARBA00022692"/>
    </source>
</evidence>
<proteinExistence type="inferred from homology"/>
<dbReference type="InterPro" id="IPR053335">
    <property type="entry name" value="Fatty_acid_desaturase_CarF"/>
</dbReference>
<evidence type="ECO:0000313" key="9">
    <source>
        <dbReference type="EMBL" id="GMR53358.1"/>
    </source>
</evidence>
<dbReference type="EMBL" id="BTRK01000005">
    <property type="protein sequence ID" value="GMR53358.1"/>
    <property type="molecule type" value="Genomic_DNA"/>
</dbReference>
<feature type="region of interest" description="Disordered" evidence="6">
    <location>
        <begin position="1"/>
        <end position="35"/>
    </location>
</feature>
<name>A0AAN5CYM6_9BILA</name>
<dbReference type="PANTHER" id="PTHR48230">
    <property type="match status" value="1"/>
</dbReference>
<gene>
    <name evidence="9" type="ORF">PMAYCL1PPCAC_23553</name>
</gene>
<evidence type="ECO:0000256" key="7">
    <source>
        <dbReference type="SAM" id="Phobius"/>
    </source>
</evidence>
<comment type="similarity">
    <text evidence="2">Belongs to the fatty acid desaturase CarF family.</text>
</comment>
<evidence type="ECO:0000259" key="8">
    <source>
        <dbReference type="Pfam" id="PF10520"/>
    </source>
</evidence>
<dbReference type="GO" id="GO:0016020">
    <property type="term" value="C:membrane"/>
    <property type="evidence" value="ECO:0007669"/>
    <property type="project" value="UniProtKB-SubCell"/>
</dbReference>
<reference evidence="10" key="1">
    <citation type="submission" date="2022-10" db="EMBL/GenBank/DDBJ databases">
        <title>Genome assembly of Pristionchus species.</title>
        <authorList>
            <person name="Yoshida K."/>
            <person name="Sommer R.J."/>
        </authorList>
    </citation>
    <scope>NUCLEOTIDE SEQUENCE [LARGE SCALE GENOMIC DNA]</scope>
    <source>
        <strain evidence="10">RS5460</strain>
    </source>
</reference>
<feature type="transmembrane region" description="Helical" evidence="7">
    <location>
        <begin position="83"/>
        <end position="104"/>
    </location>
</feature>
<keyword evidence="10" id="KW-1185">Reference proteome</keyword>
<accession>A0AAN5CYM6</accession>
<keyword evidence="4 7" id="KW-1133">Transmembrane helix</keyword>
<evidence type="ECO:0000256" key="6">
    <source>
        <dbReference type="SAM" id="MobiDB-lite"/>
    </source>
</evidence>
<feature type="compositionally biased region" description="Acidic residues" evidence="6">
    <location>
        <begin position="1"/>
        <end position="19"/>
    </location>
</feature>
<dbReference type="Pfam" id="PF10520">
    <property type="entry name" value="Lipid_desat"/>
    <property type="match status" value="1"/>
</dbReference>
<dbReference type="Proteomes" id="UP001328107">
    <property type="component" value="Unassembled WGS sequence"/>
</dbReference>
<protein>
    <recommendedName>
        <fullName evidence="8">Lipid desaturase domain-containing protein</fullName>
    </recommendedName>
</protein>
<dbReference type="InterPro" id="IPR019547">
    <property type="entry name" value="Lipid_desat"/>
</dbReference>
<dbReference type="AlphaFoldDB" id="A0AAN5CYM6"/>
<evidence type="ECO:0000256" key="4">
    <source>
        <dbReference type="ARBA" id="ARBA00022989"/>
    </source>
</evidence>
<organism evidence="9 10">
    <name type="scientific">Pristionchus mayeri</name>
    <dbReference type="NCBI Taxonomy" id="1317129"/>
    <lineage>
        <taxon>Eukaryota</taxon>
        <taxon>Metazoa</taxon>
        <taxon>Ecdysozoa</taxon>
        <taxon>Nematoda</taxon>
        <taxon>Chromadorea</taxon>
        <taxon>Rhabditida</taxon>
        <taxon>Rhabditina</taxon>
        <taxon>Diplogasteromorpha</taxon>
        <taxon>Diplogasteroidea</taxon>
        <taxon>Neodiplogasteridae</taxon>
        <taxon>Pristionchus</taxon>
    </lineage>
</organism>
<evidence type="ECO:0000256" key="5">
    <source>
        <dbReference type="ARBA" id="ARBA00023136"/>
    </source>
</evidence>